<gene>
    <name evidence="9" type="ordered locus">PAS_chr3_1165</name>
</gene>
<proteinExistence type="inferred from homology"/>
<dbReference type="RefSeq" id="XP_002492435.1">
    <property type="nucleotide sequence ID" value="XM_002492390.1"/>
</dbReference>
<dbReference type="Proteomes" id="UP000000314">
    <property type="component" value="Chromosome 3"/>
</dbReference>
<dbReference type="InParanoid" id="C4R3X0"/>
<evidence type="ECO:0000256" key="8">
    <source>
        <dbReference type="ARBA" id="ARBA00023136"/>
    </source>
</evidence>
<keyword evidence="8" id="KW-0472">Membrane</keyword>
<dbReference type="GO" id="GO:0000814">
    <property type="term" value="C:ESCRT II complex"/>
    <property type="evidence" value="ECO:0007669"/>
    <property type="project" value="EnsemblFungi"/>
</dbReference>
<dbReference type="GO" id="GO:0043328">
    <property type="term" value="P:protein transport to vacuole involved in ubiquitin-dependent protein catabolic process via the multivesicular body sorting pathway"/>
    <property type="evidence" value="ECO:0007669"/>
    <property type="project" value="EnsemblFungi"/>
</dbReference>
<dbReference type="STRING" id="644223.C4R3X0"/>
<dbReference type="eggNOG" id="KOG3341">
    <property type="taxonomic scope" value="Eukaryota"/>
</dbReference>
<reference evidence="9 10" key="1">
    <citation type="journal article" date="2009" name="Nat. Biotechnol.">
        <title>Genome sequence of the recombinant protein production host Pichia pastoris.</title>
        <authorList>
            <person name="De Schutter K."/>
            <person name="Lin Y.C."/>
            <person name="Tiels P."/>
            <person name="Van Hecke A."/>
            <person name="Glinka S."/>
            <person name="Weber-Lehmann J."/>
            <person name="Rouze P."/>
            <person name="Van de Peer Y."/>
            <person name="Callewaert N."/>
        </authorList>
    </citation>
    <scope>NUCLEOTIDE SEQUENCE [LARGE SCALE GENOMIC DNA]</scope>
    <source>
        <strain evidence="10">GS115 / ATCC 20864</strain>
    </source>
</reference>
<dbReference type="InterPro" id="IPR040608">
    <property type="entry name" value="Snf8/Vps36"/>
</dbReference>
<dbReference type="OrthoDB" id="283883at2759"/>
<dbReference type="InterPro" id="IPR036390">
    <property type="entry name" value="WH_DNA-bd_sf"/>
</dbReference>
<comment type="similarity">
    <text evidence="3">Belongs to the SNF8 family.</text>
</comment>
<accession>C4R3X0</accession>
<dbReference type="GO" id="GO:0000742">
    <property type="term" value="P:karyogamy involved in conjugation with cellular fusion"/>
    <property type="evidence" value="ECO:0007669"/>
    <property type="project" value="EnsemblFungi"/>
</dbReference>
<evidence type="ECO:0000313" key="10">
    <source>
        <dbReference type="Proteomes" id="UP000000314"/>
    </source>
</evidence>
<organism evidence="9 10">
    <name type="scientific">Komagataella phaffii (strain GS115 / ATCC 20864)</name>
    <name type="common">Yeast</name>
    <name type="synonym">Pichia pastoris</name>
    <dbReference type="NCBI Taxonomy" id="644223"/>
    <lineage>
        <taxon>Eukaryota</taxon>
        <taxon>Fungi</taxon>
        <taxon>Dikarya</taxon>
        <taxon>Ascomycota</taxon>
        <taxon>Saccharomycotina</taxon>
        <taxon>Pichiomycetes</taxon>
        <taxon>Pichiales</taxon>
        <taxon>Pichiaceae</taxon>
        <taxon>Komagataella</taxon>
    </lineage>
</organism>
<evidence type="ECO:0000256" key="5">
    <source>
        <dbReference type="ARBA" id="ARBA00022490"/>
    </source>
</evidence>
<dbReference type="GO" id="GO:0016604">
    <property type="term" value="C:nuclear body"/>
    <property type="evidence" value="ECO:0007669"/>
    <property type="project" value="EnsemblFungi"/>
</dbReference>
<dbReference type="AlphaFoldDB" id="C4R3X0"/>
<sequence>MKRLGLSALDNVQNHNQRYQEVGKKLLEDQTNQLQTQLTVFQNGLISFIKEHKKDIEDDPKFRTEFSQICLNFGVDPLAAFSIAYNGEGGQSTEKSKQKVVKNDSTANQSEQDFYNDLGIKIMEICQDTADINGGVISIKEILQILSNKPLTKLFGIQLTQDDIVKSINALTEALGTELQIITIGHKLYCKSVPQELNKDNSTVLETCGNIGFVTVSLLIDNFRWKKARATTVLEDMVANGLLWIDEQASEIQYWELS</sequence>
<dbReference type="SMR" id="C4R3X0"/>
<dbReference type="InterPro" id="IPR036388">
    <property type="entry name" value="WH-like_DNA-bd_sf"/>
</dbReference>
<dbReference type="EMBL" id="FN392321">
    <property type="protein sequence ID" value="CAY70233.1"/>
    <property type="molecule type" value="Genomic_DNA"/>
</dbReference>
<dbReference type="Gene3D" id="1.10.10.10">
    <property type="entry name" value="Winged helix-like DNA-binding domain superfamily/Winged helix DNA-binding domain"/>
    <property type="match status" value="2"/>
</dbReference>
<dbReference type="GO" id="GO:0006623">
    <property type="term" value="P:protein targeting to vacuole"/>
    <property type="evidence" value="ECO:0007669"/>
    <property type="project" value="EnsemblFungi"/>
</dbReference>
<keyword evidence="10" id="KW-1185">Reference proteome</keyword>
<keyword evidence="5" id="KW-0963">Cytoplasm</keyword>
<evidence type="ECO:0000256" key="7">
    <source>
        <dbReference type="ARBA" id="ARBA00022927"/>
    </source>
</evidence>
<protein>
    <recommendedName>
        <fullName evidence="11">Vacuolar-sorting protein SNF8</fullName>
    </recommendedName>
</protein>
<dbReference type="Gene3D" id="6.10.140.180">
    <property type="match status" value="1"/>
</dbReference>
<dbReference type="InterPro" id="IPR016689">
    <property type="entry name" value="ESCRT-2_cplx_Snf8"/>
</dbReference>
<dbReference type="SUPFAM" id="SSF46785">
    <property type="entry name" value="Winged helix' DNA-binding domain"/>
    <property type="match status" value="2"/>
</dbReference>
<evidence type="ECO:0000256" key="6">
    <source>
        <dbReference type="ARBA" id="ARBA00022753"/>
    </source>
</evidence>
<name>C4R3X0_KOMPG</name>
<evidence type="ECO:0000313" key="9">
    <source>
        <dbReference type="EMBL" id="CAY70233.1"/>
    </source>
</evidence>
<dbReference type="Pfam" id="PF04157">
    <property type="entry name" value="EAP30"/>
    <property type="match status" value="1"/>
</dbReference>
<dbReference type="HOGENOM" id="CLU_070147_0_1_1"/>
<dbReference type="PANTHER" id="PTHR12806">
    <property type="entry name" value="EAP30 SUBUNIT OF ELL COMPLEX"/>
    <property type="match status" value="1"/>
</dbReference>
<dbReference type="FunFam" id="1.10.10.10:FF:000397">
    <property type="entry name" value="Vacuolar-sorting protein SNF8"/>
    <property type="match status" value="1"/>
</dbReference>
<keyword evidence="6" id="KW-0967">Endosome</keyword>
<dbReference type="PANTHER" id="PTHR12806:SF0">
    <property type="entry name" value="VACUOLAR-SORTING PROTEIN SNF8"/>
    <property type="match status" value="1"/>
</dbReference>
<keyword evidence="7" id="KW-0653">Protein transport</keyword>
<dbReference type="GO" id="GO:1904669">
    <property type="term" value="P:ATP export"/>
    <property type="evidence" value="ECO:0007669"/>
    <property type="project" value="EnsemblFungi"/>
</dbReference>
<evidence type="ECO:0008006" key="11">
    <source>
        <dbReference type="Google" id="ProtNLM"/>
    </source>
</evidence>
<evidence type="ECO:0000256" key="4">
    <source>
        <dbReference type="ARBA" id="ARBA00022448"/>
    </source>
</evidence>
<dbReference type="KEGG" id="ppa:PAS_chr3_1165"/>
<comment type="subcellular location">
    <subcellularLocation>
        <location evidence="2">Cytoplasm</location>
    </subcellularLocation>
    <subcellularLocation>
        <location evidence="1">Endosome membrane</location>
        <topology evidence="1">Peripheral membrane protein</topology>
    </subcellularLocation>
</comment>
<dbReference type="OMA" id="QIVEVCM"/>
<dbReference type="FunCoup" id="C4R3X0">
    <property type="interactions" value="660"/>
</dbReference>
<dbReference type="GO" id="GO:0000122">
    <property type="term" value="P:negative regulation of transcription by RNA polymerase II"/>
    <property type="evidence" value="ECO:0007669"/>
    <property type="project" value="EnsemblFungi"/>
</dbReference>
<keyword evidence="4" id="KW-0813">Transport</keyword>
<evidence type="ECO:0000256" key="3">
    <source>
        <dbReference type="ARBA" id="ARBA00009834"/>
    </source>
</evidence>
<evidence type="ECO:0000256" key="1">
    <source>
        <dbReference type="ARBA" id="ARBA00004481"/>
    </source>
</evidence>
<dbReference type="GeneID" id="8199973"/>
<evidence type="ECO:0000256" key="2">
    <source>
        <dbReference type="ARBA" id="ARBA00004496"/>
    </source>
</evidence>